<comment type="caution">
    <text evidence="1">The sequence shown here is derived from an EMBL/GenBank/DDBJ whole genome shotgun (WGS) entry which is preliminary data.</text>
</comment>
<dbReference type="Proteomes" id="UP000812440">
    <property type="component" value="Chromosome 8_10"/>
</dbReference>
<accession>A0A8T2JLF0</accession>
<reference evidence="1" key="1">
    <citation type="thesis" date="2020" institute="ProQuest LLC" country="789 East Eisenhower Parkway, Ann Arbor, MI, USA">
        <title>Comparative Genomics and Chromosome Evolution.</title>
        <authorList>
            <person name="Mudd A.B."/>
        </authorList>
    </citation>
    <scope>NUCLEOTIDE SEQUENCE</scope>
    <source>
        <strain evidence="1">Female2</strain>
        <tissue evidence="1">Blood</tissue>
    </source>
</reference>
<dbReference type="AlphaFoldDB" id="A0A8T2JLF0"/>
<protein>
    <submittedName>
        <fullName evidence="1">Uncharacterized protein</fullName>
    </submittedName>
</protein>
<name>A0A8T2JLF0_9PIPI</name>
<evidence type="ECO:0000313" key="3">
    <source>
        <dbReference type="Proteomes" id="UP000812440"/>
    </source>
</evidence>
<evidence type="ECO:0000313" key="1">
    <source>
        <dbReference type="EMBL" id="KAG8446095.1"/>
    </source>
</evidence>
<sequence>MDCFLLQDTMVQAKATRHRASCDVTSGMEGMESWESWKRPSDKC</sequence>
<gene>
    <name evidence="1" type="ORF">GDO86_013821</name>
    <name evidence="2" type="ORF">GDO86_013823</name>
</gene>
<dbReference type="EMBL" id="JAACNH010000003">
    <property type="protein sequence ID" value="KAG8446095.1"/>
    <property type="molecule type" value="Genomic_DNA"/>
</dbReference>
<proteinExistence type="predicted"/>
<evidence type="ECO:0000313" key="2">
    <source>
        <dbReference type="EMBL" id="KAG8446098.1"/>
    </source>
</evidence>
<keyword evidence="3" id="KW-1185">Reference proteome</keyword>
<dbReference type="EMBL" id="JAACNH010000003">
    <property type="protein sequence ID" value="KAG8446098.1"/>
    <property type="molecule type" value="Genomic_DNA"/>
</dbReference>
<organism evidence="1 3">
    <name type="scientific">Hymenochirus boettgeri</name>
    <name type="common">Congo dwarf clawed frog</name>
    <dbReference type="NCBI Taxonomy" id="247094"/>
    <lineage>
        <taxon>Eukaryota</taxon>
        <taxon>Metazoa</taxon>
        <taxon>Chordata</taxon>
        <taxon>Craniata</taxon>
        <taxon>Vertebrata</taxon>
        <taxon>Euteleostomi</taxon>
        <taxon>Amphibia</taxon>
        <taxon>Batrachia</taxon>
        <taxon>Anura</taxon>
        <taxon>Pipoidea</taxon>
        <taxon>Pipidae</taxon>
        <taxon>Pipinae</taxon>
        <taxon>Hymenochirus</taxon>
    </lineage>
</organism>